<accession>A0A537II14</accession>
<organism evidence="2 3">
    <name type="scientific">Candidatus Segetimicrobium genomatis</name>
    <dbReference type="NCBI Taxonomy" id="2569760"/>
    <lineage>
        <taxon>Bacteria</taxon>
        <taxon>Bacillati</taxon>
        <taxon>Candidatus Sysuimicrobiota</taxon>
        <taxon>Candidatus Sysuimicrobiia</taxon>
        <taxon>Candidatus Sysuimicrobiales</taxon>
        <taxon>Candidatus Segetimicrobiaceae</taxon>
        <taxon>Candidatus Segetimicrobium</taxon>
    </lineage>
</organism>
<keyword evidence="1" id="KW-1133">Transmembrane helix</keyword>
<evidence type="ECO:0000313" key="3">
    <source>
        <dbReference type="Proteomes" id="UP000318834"/>
    </source>
</evidence>
<dbReference type="Proteomes" id="UP000318834">
    <property type="component" value="Unassembled WGS sequence"/>
</dbReference>
<protein>
    <recommendedName>
        <fullName evidence="4">DUF1211 domain-containing protein</fullName>
    </recommendedName>
</protein>
<feature type="transmembrane region" description="Helical" evidence="1">
    <location>
        <begin position="194"/>
        <end position="210"/>
    </location>
</feature>
<comment type="caution">
    <text evidence="2">The sequence shown here is derived from an EMBL/GenBank/DDBJ whole genome shotgun (WGS) entry which is preliminary data.</text>
</comment>
<feature type="transmembrane region" description="Helical" evidence="1">
    <location>
        <begin position="50"/>
        <end position="68"/>
    </location>
</feature>
<keyword evidence="1" id="KW-0472">Membrane</keyword>
<evidence type="ECO:0000313" key="2">
    <source>
        <dbReference type="EMBL" id="TMI70939.1"/>
    </source>
</evidence>
<dbReference type="EMBL" id="VBAP01000127">
    <property type="protein sequence ID" value="TMI70939.1"/>
    <property type="molecule type" value="Genomic_DNA"/>
</dbReference>
<feature type="transmembrane region" description="Helical" evidence="1">
    <location>
        <begin position="166"/>
        <end position="182"/>
    </location>
</feature>
<gene>
    <name evidence="2" type="ORF">E6H05_13115</name>
</gene>
<keyword evidence="1" id="KW-0812">Transmembrane</keyword>
<feature type="transmembrane region" description="Helical" evidence="1">
    <location>
        <begin position="119"/>
        <end position="145"/>
    </location>
</feature>
<feature type="transmembrane region" description="Helical" evidence="1">
    <location>
        <begin position="80"/>
        <end position="99"/>
    </location>
</feature>
<reference evidence="2 3" key="1">
    <citation type="journal article" date="2019" name="Nat. Microbiol.">
        <title>Mediterranean grassland soil C-N compound turnover is dependent on rainfall and depth, and is mediated by genomically divergent microorganisms.</title>
        <authorList>
            <person name="Diamond S."/>
            <person name="Andeer P.F."/>
            <person name="Li Z."/>
            <person name="Crits-Christoph A."/>
            <person name="Burstein D."/>
            <person name="Anantharaman K."/>
            <person name="Lane K.R."/>
            <person name="Thomas B.C."/>
            <person name="Pan C."/>
            <person name="Northen T.R."/>
            <person name="Banfield J.F."/>
        </authorList>
    </citation>
    <scope>NUCLEOTIDE SEQUENCE [LARGE SCALE GENOMIC DNA]</scope>
    <source>
        <strain evidence="2">NP_8</strain>
    </source>
</reference>
<evidence type="ECO:0000256" key="1">
    <source>
        <dbReference type="SAM" id="Phobius"/>
    </source>
</evidence>
<feature type="transmembrane region" description="Helical" evidence="1">
    <location>
        <begin position="19"/>
        <end position="38"/>
    </location>
</feature>
<sequence>MSTQPFLGERRPRPRIETLADLVFGLSLSIGAIGLIASSPTTQGEINNHIFAFGFTFLVLITAWIIYTTYMSVLPGDTRAVTFLNVALLLLVAIVPYLLNSVELSNPSLSPAEASAIGAYASTLFTLDLTGLMVILAAFAHVISLEERNLVAPELARLFRNGRNRMMILSVATAISIAPQFWEWTLFGVPVRLYIWYVPFISYWVGRIISPQSRTYRIS</sequence>
<evidence type="ECO:0008006" key="4">
    <source>
        <dbReference type="Google" id="ProtNLM"/>
    </source>
</evidence>
<name>A0A537II14_9BACT</name>
<dbReference type="AlphaFoldDB" id="A0A537II14"/>
<proteinExistence type="predicted"/>